<dbReference type="Proteomes" id="UP000061432">
    <property type="component" value="Plasmid pMaq22A_1p"/>
</dbReference>
<geneLocation type="plasmid" evidence="2">
    <name>pMaq22A_1p DNA</name>
</geneLocation>
<gene>
    <name evidence="1" type="ORF">Maq22A_1p38320</name>
</gene>
<protein>
    <submittedName>
        <fullName evidence="1">Uncharacterized protein</fullName>
    </submittedName>
</protein>
<keyword evidence="1" id="KW-0614">Plasmid</keyword>
<name>A0A1Y0ZCF1_9HYPH</name>
<evidence type="ECO:0000313" key="2">
    <source>
        <dbReference type="Proteomes" id="UP000061432"/>
    </source>
</evidence>
<accession>A0A1Y0ZCF1</accession>
<organism evidence="1 2">
    <name type="scientific">Methylobacterium aquaticum</name>
    <dbReference type="NCBI Taxonomy" id="270351"/>
    <lineage>
        <taxon>Bacteria</taxon>
        <taxon>Pseudomonadati</taxon>
        <taxon>Pseudomonadota</taxon>
        <taxon>Alphaproteobacteria</taxon>
        <taxon>Hyphomicrobiales</taxon>
        <taxon>Methylobacteriaceae</taxon>
        <taxon>Methylobacterium</taxon>
    </lineage>
</organism>
<dbReference type="EMBL" id="AP014705">
    <property type="protein sequence ID" value="BAR47292.1"/>
    <property type="molecule type" value="Genomic_DNA"/>
</dbReference>
<evidence type="ECO:0000313" key="1">
    <source>
        <dbReference type="EMBL" id="BAR47292.1"/>
    </source>
</evidence>
<reference evidence="1 2" key="1">
    <citation type="journal article" date="2015" name="Genome Announc.">
        <title>Complete Genome Sequence of Methylobacterium aquaticum Strain 22A, Isolated from Racomitrium japonicum Moss.</title>
        <authorList>
            <person name="Tani A."/>
            <person name="Ogura Y."/>
            <person name="Hayashi T."/>
            <person name="Kimbara K."/>
        </authorList>
    </citation>
    <scope>NUCLEOTIDE SEQUENCE [LARGE SCALE GENOMIC DNA]</scope>
    <source>
        <strain evidence="1 2">MA-22A</strain>
        <plasmid evidence="2">Plasmid pMaq22A_1p DNA</plasmid>
    </source>
</reference>
<dbReference type="AlphaFoldDB" id="A0A1Y0ZCF1"/>
<sequence>MGEKVNRMGWSLGRGDVSGAGSRACAFAARPTFLGGLFCSSLIPRRHPTEDRPTSNESVL</sequence>
<reference evidence="2" key="2">
    <citation type="submission" date="2015-01" db="EMBL/GenBank/DDBJ databases">
        <title>Complete genome sequence of Methylobacterium aquaticum strain 22A.</title>
        <authorList>
            <person name="Tani A."/>
            <person name="Ogura Y."/>
            <person name="Hayashi T."/>
        </authorList>
    </citation>
    <scope>NUCLEOTIDE SEQUENCE [LARGE SCALE GENOMIC DNA]</scope>
    <source>
        <strain evidence="2">MA-22A</strain>
        <plasmid evidence="2">Plasmid pMaq22A_1p DNA</plasmid>
    </source>
</reference>
<dbReference type="KEGG" id="maqu:Maq22A_1p38320"/>
<proteinExistence type="predicted"/>